<evidence type="ECO:0000256" key="4">
    <source>
        <dbReference type="ARBA" id="ARBA00023163"/>
    </source>
</evidence>
<dbReference type="Gene3D" id="1.10.10.10">
    <property type="entry name" value="Winged helix-like DNA-binding domain superfamily/Winged helix DNA-binding domain"/>
    <property type="match status" value="1"/>
</dbReference>
<dbReference type="PANTHER" id="PTHR34294">
    <property type="entry name" value="TRANSCRIPTIONAL REGULATOR-RELATED"/>
    <property type="match status" value="1"/>
</dbReference>
<feature type="domain" description="Sugar-binding" evidence="5">
    <location>
        <begin position="75"/>
        <end position="327"/>
    </location>
</feature>
<gene>
    <name evidence="6" type="ORF">GCM10011335_11310</name>
</gene>
<name>A0A916XU51_9HYPH</name>
<dbReference type="AlphaFoldDB" id="A0A916XU51"/>
<comment type="similarity">
    <text evidence="1">Belongs to the SorC transcriptional regulatory family.</text>
</comment>
<dbReference type="InterPro" id="IPR036388">
    <property type="entry name" value="WH-like_DNA-bd_sf"/>
</dbReference>
<keyword evidence="4" id="KW-0804">Transcription</keyword>
<dbReference type="InterPro" id="IPR001387">
    <property type="entry name" value="Cro/C1-type_HTH"/>
</dbReference>
<keyword evidence="7" id="KW-1185">Reference proteome</keyword>
<dbReference type="SUPFAM" id="SSF100950">
    <property type="entry name" value="NagB/RpiA/CoA transferase-like"/>
    <property type="match status" value="1"/>
</dbReference>
<keyword evidence="2" id="KW-0805">Transcription regulation</keyword>
<dbReference type="InterPro" id="IPR051054">
    <property type="entry name" value="SorC_transcr_regulators"/>
</dbReference>
<reference evidence="6" key="1">
    <citation type="journal article" date="2014" name="Int. J. Syst. Evol. Microbiol.">
        <title>Complete genome sequence of Corynebacterium casei LMG S-19264T (=DSM 44701T), isolated from a smear-ripened cheese.</title>
        <authorList>
            <consortium name="US DOE Joint Genome Institute (JGI-PGF)"/>
            <person name="Walter F."/>
            <person name="Albersmeier A."/>
            <person name="Kalinowski J."/>
            <person name="Ruckert C."/>
        </authorList>
    </citation>
    <scope>NUCLEOTIDE SEQUENCE</scope>
    <source>
        <strain evidence="6">CGMCC 1.15493</strain>
    </source>
</reference>
<dbReference type="Gene3D" id="3.40.50.1360">
    <property type="match status" value="1"/>
</dbReference>
<comment type="caution">
    <text evidence="6">The sequence shown here is derived from an EMBL/GenBank/DDBJ whole genome shotgun (WGS) entry which is preliminary data.</text>
</comment>
<dbReference type="RefSeq" id="WP_188849590.1">
    <property type="nucleotide sequence ID" value="NZ_BMJJ01000002.1"/>
</dbReference>
<dbReference type="Proteomes" id="UP000613160">
    <property type="component" value="Unassembled WGS sequence"/>
</dbReference>
<dbReference type="EMBL" id="BMJJ01000002">
    <property type="protein sequence ID" value="GGD10150.1"/>
    <property type="molecule type" value="Genomic_DNA"/>
</dbReference>
<organism evidence="6 7">
    <name type="scientific">Aureimonas glaciei</name>
    <dbReference type="NCBI Taxonomy" id="1776957"/>
    <lineage>
        <taxon>Bacteria</taxon>
        <taxon>Pseudomonadati</taxon>
        <taxon>Pseudomonadota</taxon>
        <taxon>Alphaproteobacteria</taxon>
        <taxon>Hyphomicrobiales</taxon>
        <taxon>Aurantimonadaceae</taxon>
        <taxon>Aureimonas</taxon>
    </lineage>
</organism>
<dbReference type="PANTHER" id="PTHR34294:SF1">
    <property type="entry name" value="TRANSCRIPTIONAL REGULATOR LSRR"/>
    <property type="match status" value="1"/>
</dbReference>
<protein>
    <submittedName>
        <fullName evidence="6">DeoR family transcriptional regulator</fullName>
    </submittedName>
</protein>
<keyword evidence="3" id="KW-0238">DNA-binding</keyword>
<dbReference type="Pfam" id="PF04198">
    <property type="entry name" value="Sugar-bind"/>
    <property type="match status" value="1"/>
</dbReference>
<evidence type="ECO:0000313" key="6">
    <source>
        <dbReference type="EMBL" id="GGD10150.1"/>
    </source>
</evidence>
<evidence type="ECO:0000313" key="7">
    <source>
        <dbReference type="Proteomes" id="UP000613160"/>
    </source>
</evidence>
<accession>A0A916XU51</accession>
<reference evidence="6" key="2">
    <citation type="submission" date="2020-09" db="EMBL/GenBank/DDBJ databases">
        <authorList>
            <person name="Sun Q."/>
            <person name="Zhou Y."/>
        </authorList>
    </citation>
    <scope>NUCLEOTIDE SEQUENCE</scope>
    <source>
        <strain evidence="6">CGMCC 1.15493</strain>
    </source>
</reference>
<dbReference type="InterPro" id="IPR007324">
    <property type="entry name" value="Sugar-bd_dom_put"/>
</dbReference>
<dbReference type="GO" id="GO:0003677">
    <property type="term" value="F:DNA binding"/>
    <property type="evidence" value="ECO:0007669"/>
    <property type="project" value="UniProtKB-KW"/>
</dbReference>
<evidence type="ECO:0000256" key="3">
    <source>
        <dbReference type="ARBA" id="ARBA00023125"/>
    </source>
</evidence>
<proteinExistence type="inferred from homology"/>
<dbReference type="CDD" id="cd00093">
    <property type="entry name" value="HTH_XRE"/>
    <property type="match status" value="1"/>
</dbReference>
<evidence type="ECO:0000256" key="2">
    <source>
        <dbReference type="ARBA" id="ARBA00023015"/>
    </source>
</evidence>
<evidence type="ECO:0000259" key="5">
    <source>
        <dbReference type="Pfam" id="PF04198"/>
    </source>
</evidence>
<sequence>MQKPLPSPAPPAPPLEFDDLLTFAAWLYYVDGLTQSDVAQRLGVSRASVVNYLQDARTRGIVSIRLDPAAASRIGLARRLAERFGLVAAHVIPSIAETAGSDAGRPDRRIGTAGARILADMLKPGDTVGVAWGRTVLAAARATVASEIKGLTIVQASGSSLSTDDFSPELCTSLLANQLGARCLNFHAPVVLSSRALRDQLLAEPSLRRQFEHIRAADIILFGVGDIGPGSTFAASGMADAAELAQLRKTEAIGIVIGRLIDAKGEAVASDLDARIVGISLAELKQVPVRLCLAGGAHKRSAIAAALSGGCATHFVTDATTAEALLAGK</sequence>
<dbReference type="GO" id="GO:0030246">
    <property type="term" value="F:carbohydrate binding"/>
    <property type="evidence" value="ECO:0007669"/>
    <property type="project" value="InterPro"/>
</dbReference>
<dbReference type="InterPro" id="IPR037171">
    <property type="entry name" value="NagB/RpiA_transferase-like"/>
</dbReference>
<evidence type="ECO:0000256" key="1">
    <source>
        <dbReference type="ARBA" id="ARBA00010466"/>
    </source>
</evidence>